<proteinExistence type="predicted"/>
<sequence length="176" mass="18249">MQLSLVAVTILLALSSIHAEISLTEILSNLQDVAALAIEVYGLVDNLDLTTILTSAPEIIDDITQIVSNITEISSEIGGGITTSSEGDVDESDICNGLDKFLGEISNVTDTITDKADTFSGIPFGGALSGIMGTAKDGIQDFGTGILSNVPSCNGTGQDSLEKTMKSFETCITKLG</sequence>
<protein>
    <submittedName>
        <fullName evidence="2">Uncharacterized protein</fullName>
    </submittedName>
</protein>
<keyword evidence="3" id="KW-1185">Reference proteome</keyword>
<dbReference type="EMBL" id="JAGPYM010000003">
    <property type="protein sequence ID" value="KAH6897459.1"/>
    <property type="molecule type" value="Genomic_DNA"/>
</dbReference>
<organism evidence="2 3">
    <name type="scientific">Thelonectria olida</name>
    <dbReference type="NCBI Taxonomy" id="1576542"/>
    <lineage>
        <taxon>Eukaryota</taxon>
        <taxon>Fungi</taxon>
        <taxon>Dikarya</taxon>
        <taxon>Ascomycota</taxon>
        <taxon>Pezizomycotina</taxon>
        <taxon>Sordariomycetes</taxon>
        <taxon>Hypocreomycetidae</taxon>
        <taxon>Hypocreales</taxon>
        <taxon>Nectriaceae</taxon>
        <taxon>Thelonectria</taxon>
    </lineage>
</organism>
<comment type="caution">
    <text evidence="2">The sequence shown here is derived from an EMBL/GenBank/DDBJ whole genome shotgun (WGS) entry which is preliminary data.</text>
</comment>
<feature type="signal peptide" evidence="1">
    <location>
        <begin position="1"/>
        <end position="19"/>
    </location>
</feature>
<dbReference type="Proteomes" id="UP000777438">
    <property type="component" value="Unassembled WGS sequence"/>
</dbReference>
<name>A0A9P9AXN2_9HYPO</name>
<evidence type="ECO:0000256" key="1">
    <source>
        <dbReference type="SAM" id="SignalP"/>
    </source>
</evidence>
<evidence type="ECO:0000313" key="3">
    <source>
        <dbReference type="Proteomes" id="UP000777438"/>
    </source>
</evidence>
<keyword evidence="1" id="KW-0732">Signal</keyword>
<feature type="chain" id="PRO_5040501022" evidence="1">
    <location>
        <begin position="20"/>
        <end position="176"/>
    </location>
</feature>
<accession>A0A9P9AXN2</accession>
<dbReference type="AlphaFoldDB" id="A0A9P9AXN2"/>
<reference evidence="2 3" key="1">
    <citation type="journal article" date="2021" name="Nat. Commun.">
        <title>Genetic determinants of endophytism in the Arabidopsis root mycobiome.</title>
        <authorList>
            <person name="Mesny F."/>
            <person name="Miyauchi S."/>
            <person name="Thiergart T."/>
            <person name="Pickel B."/>
            <person name="Atanasova L."/>
            <person name="Karlsson M."/>
            <person name="Huettel B."/>
            <person name="Barry K.W."/>
            <person name="Haridas S."/>
            <person name="Chen C."/>
            <person name="Bauer D."/>
            <person name="Andreopoulos W."/>
            <person name="Pangilinan J."/>
            <person name="LaButti K."/>
            <person name="Riley R."/>
            <person name="Lipzen A."/>
            <person name="Clum A."/>
            <person name="Drula E."/>
            <person name="Henrissat B."/>
            <person name="Kohler A."/>
            <person name="Grigoriev I.V."/>
            <person name="Martin F.M."/>
            <person name="Hacquard S."/>
        </authorList>
    </citation>
    <scope>NUCLEOTIDE SEQUENCE [LARGE SCALE GENOMIC DNA]</scope>
    <source>
        <strain evidence="2 3">MPI-CAGE-CH-0241</strain>
    </source>
</reference>
<evidence type="ECO:0000313" key="2">
    <source>
        <dbReference type="EMBL" id="KAH6897459.1"/>
    </source>
</evidence>
<gene>
    <name evidence="2" type="ORF">B0T10DRAFT_557276</name>
</gene>
<dbReference type="OrthoDB" id="5089392at2759"/>